<comment type="caution">
    <text evidence="1">The sequence shown here is derived from an EMBL/GenBank/DDBJ whole genome shotgun (WGS) entry which is preliminary data.</text>
</comment>
<evidence type="ECO:0008006" key="2">
    <source>
        <dbReference type="Google" id="ProtNLM"/>
    </source>
</evidence>
<accession>A0A0F9IH59</accession>
<name>A0A0F9IH59_9ZZZZ</name>
<organism evidence="1">
    <name type="scientific">marine sediment metagenome</name>
    <dbReference type="NCBI Taxonomy" id="412755"/>
    <lineage>
        <taxon>unclassified sequences</taxon>
        <taxon>metagenomes</taxon>
        <taxon>ecological metagenomes</taxon>
    </lineage>
</organism>
<reference evidence="1" key="1">
    <citation type="journal article" date="2015" name="Nature">
        <title>Complex archaea that bridge the gap between prokaryotes and eukaryotes.</title>
        <authorList>
            <person name="Spang A."/>
            <person name="Saw J.H."/>
            <person name="Jorgensen S.L."/>
            <person name="Zaremba-Niedzwiedzka K."/>
            <person name="Martijn J."/>
            <person name="Lind A.E."/>
            <person name="van Eijk R."/>
            <person name="Schleper C."/>
            <person name="Guy L."/>
            <person name="Ettema T.J."/>
        </authorList>
    </citation>
    <scope>NUCLEOTIDE SEQUENCE</scope>
</reference>
<protein>
    <recommendedName>
        <fullName evidence="2">DUF115 domain-containing protein</fullName>
    </recommendedName>
</protein>
<proteinExistence type="predicted"/>
<gene>
    <name evidence="1" type="ORF">LCGC14_1579940</name>
</gene>
<dbReference type="EMBL" id="LAZR01012421">
    <property type="protein sequence ID" value="KKM26916.1"/>
    <property type="molecule type" value="Genomic_DNA"/>
</dbReference>
<dbReference type="Gene3D" id="3.90.1480.10">
    <property type="entry name" value="Alpha-2,3-sialyltransferase"/>
    <property type="match status" value="1"/>
</dbReference>
<evidence type="ECO:0000313" key="1">
    <source>
        <dbReference type="EMBL" id="KKM26916.1"/>
    </source>
</evidence>
<dbReference type="AlphaFoldDB" id="A0A0F9IH59"/>
<sequence>MGYKEINYLTPESFKGKYSGKRFLIIGSGSSTGKLIQHKDKIQNKFDVVIGINLTTLEFEGQMNYHMIVEKNPQKMYGPMNDGTHKYRKDLIRILNWKAIQYFPKDISIYKTTRHRFDGNADIRQYKYNCNEGLLIGPPDPKGLSVGTASMCALHLACIMGAKEVYLIGADLMFKDKYDHFYPDNLYRKSTTKKANRSPIVKVRHNEREYESTECFRESAKFFDFVISTYCKKEGITVYDFSDGLIDQAITVDVDSFFGG</sequence>